<proteinExistence type="predicted"/>
<evidence type="ECO:0000259" key="2">
    <source>
        <dbReference type="Pfam" id="PF12969"/>
    </source>
</evidence>
<dbReference type="Gene3D" id="3.10.620.30">
    <property type="match status" value="1"/>
</dbReference>
<evidence type="ECO:0000313" key="4">
    <source>
        <dbReference type="Proteomes" id="UP000316371"/>
    </source>
</evidence>
<evidence type="ECO:0000313" key="3">
    <source>
        <dbReference type="EMBL" id="TRX42275.1"/>
    </source>
</evidence>
<dbReference type="Gene3D" id="2.60.40.3140">
    <property type="match status" value="1"/>
</dbReference>
<dbReference type="SUPFAM" id="SSF54001">
    <property type="entry name" value="Cysteine proteinases"/>
    <property type="match status" value="1"/>
</dbReference>
<dbReference type="RefSeq" id="WP_144255282.1">
    <property type="nucleotide sequence ID" value="NZ_VJZT01000002.1"/>
</dbReference>
<feature type="domain" description="DUF3857" evidence="2">
    <location>
        <begin position="56"/>
        <end position="210"/>
    </location>
</feature>
<sequence length="636" mass="72411">MKIKSLFLVLTICISIAVQAQKSEYNAQSISDSLKENANAVVRLNQIDILIASQRSMTIKTKRVITVLNEKGLRAIDAIEWYNKSTTVRSIEAIVYDGLGNEIKKIKRKDFKDQSAVSGSTLFSENRYVFLDYTPIVYPFTLIYESEVQTSTTAFIPEWKPLTDYFLSVEKSILNVNCPSNLGFKKKEANFSDFKIVKSTDTPTQLSYTATHILAQKREEYSPDFDVIFPVVTMGLEYFNLEGVDGNAKTWKEYGQWFSEKILSGTDDLSAETKTKIRTLVGNETDPIKKARIVYHYVQEKTRYIFIHVGIGGWKPMPASDVDRLGYGDCKALSNYTKALLEAVDVPAYYTELYGDEDKMDIKSDFVSIQGNHVILCVPNKDKYLFLECTSQDIPFGYQANFTDDRNVIVMKPDGGEIIRTKIYDDTDNTKSSKGSYTVAPDGTLSGTVTMVSEGTRYGRKYYLEKMQPTDQEKHYKEYWDNINNLKIDKLAFVNDKEAIRFTENVAISAVNYGTIANNKMMVPVNAFTQYTGSVKRIRNRKTPFEIARGSADSDEIKVVLPAGFSVEFLPANFESKTKFGSYTTEIIKKDDNNLIYKRTLFVKSGLYANKDYDEYRLFMEQVNRNDNAKIILTKN</sequence>
<dbReference type="OrthoDB" id="8595007at2"/>
<organism evidence="3 4">
    <name type="scientific">Flavobacterium restrictum</name>
    <dbReference type="NCBI Taxonomy" id="2594428"/>
    <lineage>
        <taxon>Bacteria</taxon>
        <taxon>Pseudomonadati</taxon>
        <taxon>Bacteroidota</taxon>
        <taxon>Flavobacteriia</taxon>
        <taxon>Flavobacteriales</taxon>
        <taxon>Flavobacteriaceae</taxon>
        <taxon>Flavobacterium</taxon>
    </lineage>
</organism>
<evidence type="ECO:0000256" key="1">
    <source>
        <dbReference type="SAM" id="SignalP"/>
    </source>
</evidence>
<keyword evidence="1" id="KW-0732">Signal</keyword>
<dbReference type="AlphaFoldDB" id="A0A553EBE1"/>
<reference evidence="3 4" key="1">
    <citation type="submission" date="2019-07" db="EMBL/GenBank/DDBJ databases">
        <title>Novel species of Flavobacterium.</title>
        <authorList>
            <person name="Liu Q."/>
            <person name="Xin Y.-H."/>
        </authorList>
    </citation>
    <scope>NUCLEOTIDE SEQUENCE [LARGE SCALE GENOMIC DNA]</scope>
    <source>
        <strain evidence="3 4">LB1R34</strain>
    </source>
</reference>
<dbReference type="Proteomes" id="UP000316371">
    <property type="component" value="Unassembled WGS sequence"/>
</dbReference>
<keyword evidence="4" id="KW-1185">Reference proteome</keyword>
<name>A0A553EBE1_9FLAO</name>
<accession>A0A553EBE1</accession>
<feature type="chain" id="PRO_5021991439" evidence="1">
    <location>
        <begin position="21"/>
        <end position="636"/>
    </location>
</feature>
<comment type="caution">
    <text evidence="3">The sequence shown here is derived from an EMBL/GenBank/DDBJ whole genome shotgun (WGS) entry which is preliminary data.</text>
</comment>
<dbReference type="Gene3D" id="2.60.120.1130">
    <property type="match status" value="1"/>
</dbReference>
<gene>
    <name evidence="3" type="ORF">FNW21_03180</name>
</gene>
<dbReference type="Pfam" id="PF12969">
    <property type="entry name" value="DUF3857"/>
    <property type="match status" value="1"/>
</dbReference>
<dbReference type="InterPro" id="IPR024618">
    <property type="entry name" value="DUF3857"/>
</dbReference>
<dbReference type="InterPro" id="IPR038765">
    <property type="entry name" value="Papain-like_cys_pep_sf"/>
</dbReference>
<feature type="signal peptide" evidence="1">
    <location>
        <begin position="1"/>
        <end position="20"/>
    </location>
</feature>
<protein>
    <submittedName>
        <fullName evidence="3">DUF3857 domain-containing protein</fullName>
    </submittedName>
</protein>
<dbReference type="EMBL" id="VJZT01000002">
    <property type="protein sequence ID" value="TRX42275.1"/>
    <property type="molecule type" value="Genomic_DNA"/>
</dbReference>